<dbReference type="FunFam" id="1.20.58.340:FF:000004">
    <property type="entry name" value="Magnesium transport protein CorA"/>
    <property type="match status" value="1"/>
</dbReference>
<keyword evidence="3 12" id="KW-0813">Transport</keyword>
<keyword evidence="7 12" id="KW-1133">Transmembrane helix</keyword>
<evidence type="ECO:0000256" key="11">
    <source>
        <dbReference type="ARBA" id="ARBA00045497"/>
    </source>
</evidence>
<feature type="transmembrane region" description="Helical" evidence="12">
    <location>
        <begin position="260"/>
        <end position="280"/>
    </location>
</feature>
<evidence type="ECO:0000256" key="8">
    <source>
        <dbReference type="ARBA" id="ARBA00023065"/>
    </source>
</evidence>
<keyword evidence="8 12" id="KW-0406">Ion transport</keyword>
<evidence type="ECO:0000256" key="1">
    <source>
        <dbReference type="ARBA" id="ARBA00004651"/>
    </source>
</evidence>
<dbReference type="SUPFAM" id="SSF143865">
    <property type="entry name" value="CorA soluble domain-like"/>
    <property type="match status" value="1"/>
</dbReference>
<dbReference type="GO" id="GO:0005886">
    <property type="term" value="C:plasma membrane"/>
    <property type="evidence" value="ECO:0007669"/>
    <property type="project" value="UniProtKB-SubCell"/>
</dbReference>
<evidence type="ECO:0000256" key="10">
    <source>
        <dbReference type="ARBA" id="ARBA00034269"/>
    </source>
</evidence>
<organism evidence="13 14">
    <name type="scientific">Candidatus Methanofastidiosum methylothiophilum</name>
    <dbReference type="NCBI Taxonomy" id="1705564"/>
    <lineage>
        <taxon>Archaea</taxon>
        <taxon>Methanobacteriati</taxon>
        <taxon>Methanobacteriota</taxon>
        <taxon>Stenosarchaea group</taxon>
        <taxon>Candidatus Methanofastidiosia</taxon>
        <taxon>Candidatus Methanofastidiosales</taxon>
        <taxon>Candidatus Methanofastidiosaceae</taxon>
        <taxon>Candidatus Methanofastidiosum</taxon>
    </lineage>
</organism>
<evidence type="ECO:0000256" key="5">
    <source>
        <dbReference type="ARBA" id="ARBA00022692"/>
    </source>
</evidence>
<feature type="transmembrane region" description="Helical" evidence="12">
    <location>
        <begin position="292"/>
        <end position="312"/>
    </location>
</feature>
<dbReference type="GO" id="GO:0015087">
    <property type="term" value="F:cobalt ion transmembrane transporter activity"/>
    <property type="evidence" value="ECO:0007669"/>
    <property type="project" value="UniProtKB-UniRule"/>
</dbReference>
<name>A0A150IQF5_9EURY</name>
<gene>
    <name evidence="12 13" type="primary">corA</name>
    <name evidence="13" type="ORF">AMQ22_01999</name>
</gene>
<dbReference type="EMBL" id="LNGC01000157">
    <property type="protein sequence ID" value="KYC47213.1"/>
    <property type="molecule type" value="Genomic_DNA"/>
</dbReference>
<dbReference type="InterPro" id="IPR004488">
    <property type="entry name" value="Mg/Co-transport_prot_CorA"/>
</dbReference>
<evidence type="ECO:0000256" key="4">
    <source>
        <dbReference type="ARBA" id="ARBA00022475"/>
    </source>
</evidence>
<dbReference type="GO" id="GO:0050897">
    <property type="term" value="F:cobalt ion binding"/>
    <property type="evidence" value="ECO:0007669"/>
    <property type="project" value="TreeGrafter"/>
</dbReference>
<evidence type="ECO:0000256" key="7">
    <source>
        <dbReference type="ARBA" id="ARBA00022989"/>
    </source>
</evidence>
<keyword evidence="6 12" id="KW-0460">Magnesium</keyword>
<evidence type="ECO:0000256" key="3">
    <source>
        <dbReference type="ARBA" id="ARBA00022448"/>
    </source>
</evidence>
<comment type="caution">
    <text evidence="13">The sequence shown here is derived from an EMBL/GenBank/DDBJ whole genome shotgun (WGS) entry which is preliminary data.</text>
</comment>
<keyword evidence="5 12" id="KW-0812">Transmembrane</keyword>
<evidence type="ECO:0000313" key="13">
    <source>
        <dbReference type="EMBL" id="KYC47213.1"/>
    </source>
</evidence>
<comment type="similarity">
    <text evidence="2 12">Belongs to the CorA metal ion transporter (MIT) (TC 1.A.35) family.</text>
</comment>
<comment type="function">
    <text evidence="11">Mediates influx of magnesium ions. Alternates between open and closed states. Activated by low cytoplasmic Mg(2+) levels. Inactive when cytoplasmic Mg(2+) levels are high.</text>
</comment>
<protein>
    <recommendedName>
        <fullName evidence="12">Magnesium transport protein CorA</fullName>
    </recommendedName>
</protein>
<keyword evidence="4 12" id="KW-1003">Cell membrane</keyword>
<dbReference type="Proteomes" id="UP000075398">
    <property type="component" value="Unassembled WGS sequence"/>
</dbReference>
<dbReference type="PATRIC" id="fig|1705409.3.peg.2123"/>
<evidence type="ECO:0000256" key="6">
    <source>
        <dbReference type="ARBA" id="ARBA00022842"/>
    </source>
</evidence>
<dbReference type="AlphaFoldDB" id="A0A150IQF5"/>
<dbReference type="Pfam" id="PF01544">
    <property type="entry name" value="CorA"/>
    <property type="match status" value="1"/>
</dbReference>
<sequence length="318" mass="37333">MFEVLYLEGEIQREIASPERLKELVEKGERLWIDLVDSTNEEISFLGDIFDLHPVTIDDLSDEGTRVKIEVFENYNFIVLYNLFMDTRINKHEYDVVIGNNFIITKDTRKEIKILEKIKNDKKALFKILNKGPDFLLHVIMDRIIDSYFLILDRLDIILEETEDGLFNGGDKDCLLKVIELKRDVSLFKRIVVSEREELLGLLRKESMFVSDETKIYFRDNYDSIISIFDSLDSMRDSLIGIQDTYLSFTSNKLNEVMKVLTIIATIMMPLTLITGIYGMNFEFMPELKSPYGYYSVLILMLTIGLSMVYYFKRKNWM</sequence>
<evidence type="ECO:0000256" key="9">
    <source>
        <dbReference type="ARBA" id="ARBA00023136"/>
    </source>
</evidence>
<dbReference type="SUPFAM" id="SSF144083">
    <property type="entry name" value="Magnesium transport protein CorA, transmembrane region"/>
    <property type="match status" value="1"/>
</dbReference>
<proteinExistence type="inferred from homology"/>
<comment type="catalytic activity">
    <reaction evidence="10">
        <text>Mg(2+)(in) = Mg(2+)(out)</text>
        <dbReference type="Rhea" id="RHEA:29827"/>
        <dbReference type="ChEBI" id="CHEBI:18420"/>
    </reaction>
</comment>
<evidence type="ECO:0000313" key="14">
    <source>
        <dbReference type="Proteomes" id="UP000075398"/>
    </source>
</evidence>
<dbReference type="InterPro" id="IPR002523">
    <property type="entry name" value="MgTranspt_CorA/ZnTranspt_ZntB"/>
</dbReference>
<dbReference type="NCBIfam" id="TIGR00383">
    <property type="entry name" value="corA"/>
    <property type="match status" value="1"/>
</dbReference>
<dbReference type="InterPro" id="IPR045863">
    <property type="entry name" value="CorA_TM1_TM2"/>
</dbReference>
<dbReference type="PANTHER" id="PTHR46494:SF1">
    <property type="entry name" value="CORA FAMILY METAL ION TRANSPORTER (EUROFUNG)"/>
    <property type="match status" value="1"/>
</dbReference>
<dbReference type="InterPro" id="IPR045861">
    <property type="entry name" value="CorA_cytoplasmic_dom"/>
</dbReference>
<reference evidence="13 14" key="1">
    <citation type="journal article" date="2016" name="ISME J.">
        <title>Chasing the elusive Euryarchaeota class WSA2: genomes reveal a uniquely fastidious methyl-reducing methanogen.</title>
        <authorList>
            <person name="Nobu M.K."/>
            <person name="Narihiro T."/>
            <person name="Kuroda K."/>
            <person name="Mei R."/>
            <person name="Liu W.T."/>
        </authorList>
    </citation>
    <scope>NUCLEOTIDE SEQUENCE [LARGE SCALE GENOMIC DNA]</scope>
    <source>
        <strain evidence="13">U1lsi0528_Bin055</strain>
    </source>
</reference>
<evidence type="ECO:0000256" key="2">
    <source>
        <dbReference type="ARBA" id="ARBA00009765"/>
    </source>
</evidence>
<keyword evidence="9 12" id="KW-0472">Membrane</keyword>
<dbReference type="GO" id="GO:0000287">
    <property type="term" value="F:magnesium ion binding"/>
    <property type="evidence" value="ECO:0007669"/>
    <property type="project" value="TreeGrafter"/>
</dbReference>
<dbReference type="GO" id="GO:0015095">
    <property type="term" value="F:magnesium ion transmembrane transporter activity"/>
    <property type="evidence" value="ECO:0007669"/>
    <property type="project" value="UniProtKB-UniRule"/>
</dbReference>
<dbReference type="Gene3D" id="1.20.58.340">
    <property type="entry name" value="Magnesium transport protein CorA, transmembrane region"/>
    <property type="match status" value="2"/>
</dbReference>
<dbReference type="PANTHER" id="PTHR46494">
    <property type="entry name" value="CORA FAMILY METAL ION TRANSPORTER (EUROFUNG)"/>
    <property type="match status" value="1"/>
</dbReference>
<comment type="subcellular location">
    <subcellularLocation>
        <location evidence="1">Cell membrane</location>
        <topology evidence="1">Multi-pass membrane protein</topology>
    </subcellularLocation>
    <subcellularLocation>
        <location evidence="12">Membrane</location>
        <topology evidence="12">Multi-pass membrane protein</topology>
    </subcellularLocation>
</comment>
<accession>A0A150IQF5</accession>
<dbReference type="CDD" id="cd12828">
    <property type="entry name" value="TmCorA-like_1"/>
    <property type="match status" value="1"/>
</dbReference>
<evidence type="ECO:0000256" key="12">
    <source>
        <dbReference type="RuleBase" id="RU362010"/>
    </source>
</evidence>
<dbReference type="Gene3D" id="3.30.460.20">
    <property type="entry name" value="CorA soluble domain-like"/>
    <property type="match status" value="1"/>
</dbReference>